<dbReference type="PANTHER" id="PTHR48111:SF1">
    <property type="entry name" value="TWO-COMPONENT RESPONSE REGULATOR ORR33"/>
    <property type="match status" value="1"/>
</dbReference>
<keyword evidence="3" id="KW-0805">Transcription regulation</keyword>
<evidence type="ECO:0000256" key="4">
    <source>
        <dbReference type="ARBA" id="ARBA00023125"/>
    </source>
</evidence>
<name>A0ABW9DMQ7_9BURK</name>
<feature type="domain" description="Response regulatory" evidence="8">
    <location>
        <begin position="6"/>
        <end position="121"/>
    </location>
</feature>
<organism evidence="10 11">
    <name type="scientific">Paraburkholderia metrosideri</name>
    <dbReference type="NCBI Taxonomy" id="580937"/>
    <lineage>
        <taxon>Bacteria</taxon>
        <taxon>Pseudomonadati</taxon>
        <taxon>Pseudomonadota</taxon>
        <taxon>Betaproteobacteria</taxon>
        <taxon>Burkholderiales</taxon>
        <taxon>Burkholderiaceae</taxon>
        <taxon>Paraburkholderia</taxon>
    </lineage>
</organism>
<dbReference type="CDD" id="cd00383">
    <property type="entry name" value="trans_reg_C"/>
    <property type="match status" value="1"/>
</dbReference>
<dbReference type="PROSITE" id="PS51755">
    <property type="entry name" value="OMPR_PHOB"/>
    <property type="match status" value="1"/>
</dbReference>
<evidence type="ECO:0000259" key="8">
    <source>
        <dbReference type="PROSITE" id="PS50110"/>
    </source>
</evidence>
<keyword evidence="11" id="KW-1185">Reference proteome</keyword>
<keyword evidence="5" id="KW-0804">Transcription</keyword>
<evidence type="ECO:0000256" key="5">
    <source>
        <dbReference type="ARBA" id="ARBA00023163"/>
    </source>
</evidence>
<evidence type="ECO:0000313" key="10">
    <source>
        <dbReference type="EMBL" id="MFM0636390.1"/>
    </source>
</evidence>
<keyword evidence="2" id="KW-0902">Two-component regulatory system</keyword>
<evidence type="ECO:0000256" key="3">
    <source>
        <dbReference type="ARBA" id="ARBA00023015"/>
    </source>
</evidence>
<dbReference type="InterPro" id="IPR001789">
    <property type="entry name" value="Sig_transdc_resp-reg_receiver"/>
</dbReference>
<dbReference type="InterPro" id="IPR001867">
    <property type="entry name" value="OmpR/PhoB-type_DNA-bd"/>
</dbReference>
<dbReference type="Gene3D" id="3.40.50.2300">
    <property type="match status" value="1"/>
</dbReference>
<dbReference type="PANTHER" id="PTHR48111">
    <property type="entry name" value="REGULATOR OF RPOS"/>
    <property type="match status" value="1"/>
</dbReference>
<evidence type="ECO:0000256" key="6">
    <source>
        <dbReference type="PROSITE-ProRule" id="PRU00169"/>
    </source>
</evidence>
<feature type="DNA-binding region" description="OmpR/PhoB-type" evidence="7">
    <location>
        <begin position="131"/>
        <end position="229"/>
    </location>
</feature>
<dbReference type="Pfam" id="PF00486">
    <property type="entry name" value="Trans_reg_C"/>
    <property type="match status" value="1"/>
</dbReference>
<dbReference type="InterPro" id="IPR039420">
    <property type="entry name" value="WalR-like"/>
</dbReference>
<dbReference type="Proteomes" id="UP001629432">
    <property type="component" value="Unassembled WGS sequence"/>
</dbReference>
<dbReference type="SUPFAM" id="SSF52172">
    <property type="entry name" value="CheY-like"/>
    <property type="match status" value="1"/>
</dbReference>
<comment type="caution">
    <text evidence="10">The sequence shown here is derived from an EMBL/GenBank/DDBJ whole genome shotgun (WGS) entry which is preliminary data.</text>
</comment>
<dbReference type="PROSITE" id="PS50110">
    <property type="entry name" value="RESPONSE_REGULATORY"/>
    <property type="match status" value="1"/>
</dbReference>
<dbReference type="EMBL" id="JAQQCF010000004">
    <property type="protein sequence ID" value="MFM0636390.1"/>
    <property type="molecule type" value="Genomic_DNA"/>
</dbReference>
<evidence type="ECO:0000256" key="1">
    <source>
        <dbReference type="ARBA" id="ARBA00022553"/>
    </source>
</evidence>
<gene>
    <name evidence="10" type="ORF">PQQ63_06760</name>
</gene>
<reference evidence="10 11" key="1">
    <citation type="journal article" date="2024" name="Chem. Sci.">
        <title>Discovery of megapolipeptins by genome mining of a Burkholderiales bacteria collection.</title>
        <authorList>
            <person name="Paulo B.S."/>
            <person name="Recchia M.J.J."/>
            <person name="Lee S."/>
            <person name="Fergusson C.H."/>
            <person name="Romanowski S.B."/>
            <person name="Hernandez A."/>
            <person name="Krull N."/>
            <person name="Liu D.Y."/>
            <person name="Cavanagh H."/>
            <person name="Bos A."/>
            <person name="Gray C.A."/>
            <person name="Murphy B.T."/>
            <person name="Linington R.G."/>
            <person name="Eustaquio A.S."/>
        </authorList>
    </citation>
    <scope>NUCLEOTIDE SEQUENCE [LARGE SCALE GENOMIC DNA]</scope>
    <source>
        <strain evidence="10 11">RL17-338-BIC-A</strain>
    </source>
</reference>
<proteinExistence type="predicted"/>
<evidence type="ECO:0000256" key="7">
    <source>
        <dbReference type="PROSITE-ProRule" id="PRU01091"/>
    </source>
</evidence>
<feature type="domain" description="OmpR/PhoB-type" evidence="9">
    <location>
        <begin position="131"/>
        <end position="229"/>
    </location>
</feature>
<evidence type="ECO:0000259" key="9">
    <source>
        <dbReference type="PROSITE" id="PS51755"/>
    </source>
</evidence>
<dbReference type="Pfam" id="PF00072">
    <property type="entry name" value="Response_reg"/>
    <property type="match status" value="1"/>
</dbReference>
<dbReference type="InterPro" id="IPR011006">
    <property type="entry name" value="CheY-like_superfamily"/>
</dbReference>
<dbReference type="Gene3D" id="1.10.10.10">
    <property type="entry name" value="Winged helix-like DNA-binding domain superfamily/Winged helix DNA-binding domain"/>
    <property type="match status" value="1"/>
</dbReference>
<dbReference type="InterPro" id="IPR036388">
    <property type="entry name" value="WH-like_DNA-bd_sf"/>
</dbReference>
<feature type="modified residue" description="4-aspartylphosphate" evidence="6">
    <location>
        <position position="55"/>
    </location>
</feature>
<dbReference type="SMART" id="SM00448">
    <property type="entry name" value="REC"/>
    <property type="match status" value="1"/>
</dbReference>
<evidence type="ECO:0000256" key="2">
    <source>
        <dbReference type="ARBA" id="ARBA00023012"/>
    </source>
</evidence>
<protein>
    <submittedName>
        <fullName evidence="10">Response regulator transcription factor</fullName>
    </submittedName>
</protein>
<sequence length="253" mass="28784">MRNQARILIAEDDLIQQSLLVTWLKAEGYQVDAFKNGLDARNHLSDHWADLMILDWDLPGMSGDKLLSWVRSRSRTTVPVIFQTIRSEEADIVRILDTGADDFLVKPLDRMVLLARIRALFRRFHTPGSDSRRMIVGEYQLDRANLTVSRGDDVHTLGTKEFDLLWHLATHRGTVVQRQDLHSVVWGWDGGVQSRSVDMYVSRLRASLKSLDIEWTIQSVYAKGYRLNLSEAEARQAASPAGIHANETVASLY</sequence>
<dbReference type="SMART" id="SM00862">
    <property type="entry name" value="Trans_reg_C"/>
    <property type="match status" value="1"/>
</dbReference>
<accession>A0ABW9DMQ7</accession>
<keyword evidence="4 7" id="KW-0238">DNA-binding</keyword>
<keyword evidence="1 6" id="KW-0597">Phosphoprotein</keyword>
<evidence type="ECO:0000313" key="11">
    <source>
        <dbReference type="Proteomes" id="UP001629432"/>
    </source>
</evidence>